<keyword evidence="6 7" id="KW-0472">Membrane</keyword>
<keyword evidence="4 7" id="KW-0812">Transmembrane</keyword>
<dbReference type="PANTHER" id="PTHR30487">
    <property type="entry name" value="TYPE 4 PREPILIN-LIKE PROTEINS LEADER PEPTIDE-PROCESSING ENZYME"/>
    <property type="match status" value="1"/>
</dbReference>
<evidence type="ECO:0000259" key="8">
    <source>
        <dbReference type="Pfam" id="PF01478"/>
    </source>
</evidence>
<protein>
    <submittedName>
        <fullName evidence="10">Type 4 prepilin-like protein leader peptide-processing enzyme</fullName>
    </submittedName>
</protein>
<feature type="transmembrane region" description="Helical" evidence="7">
    <location>
        <begin position="101"/>
        <end position="120"/>
    </location>
</feature>
<comment type="similarity">
    <text evidence="2">Belongs to the peptidase A24 family.</text>
</comment>
<organism evidence="10">
    <name type="scientific">mine drainage metagenome</name>
    <dbReference type="NCBI Taxonomy" id="410659"/>
    <lineage>
        <taxon>unclassified sequences</taxon>
        <taxon>metagenomes</taxon>
        <taxon>ecological metagenomes</taxon>
    </lineage>
</organism>
<dbReference type="Pfam" id="PF01478">
    <property type="entry name" value="Peptidase_A24"/>
    <property type="match status" value="1"/>
</dbReference>
<gene>
    <name evidence="10" type="primary">comC_4</name>
    <name evidence="10" type="ORF">GALL_420400</name>
</gene>
<accession>A0A1J5QJU9</accession>
<dbReference type="InterPro" id="IPR000045">
    <property type="entry name" value="Prepilin_IV_endopep_pep"/>
</dbReference>
<evidence type="ECO:0000313" key="10">
    <source>
        <dbReference type="EMBL" id="OIQ76285.1"/>
    </source>
</evidence>
<dbReference type="GO" id="GO:0005886">
    <property type="term" value="C:plasma membrane"/>
    <property type="evidence" value="ECO:0007669"/>
    <property type="project" value="UniProtKB-SubCell"/>
</dbReference>
<dbReference type="Pfam" id="PF06750">
    <property type="entry name" value="A24_N_bact"/>
    <property type="match status" value="1"/>
</dbReference>
<proteinExistence type="inferred from homology"/>
<keyword evidence="5 7" id="KW-1133">Transmembrane helix</keyword>
<feature type="transmembrane region" description="Helical" evidence="7">
    <location>
        <begin position="193"/>
        <end position="221"/>
    </location>
</feature>
<feature type="transmembrane region" description="Helical" evidence="7">
    <location>
        <begin position="6"/>
        <end position="27"/>
    </location>
</feature>
<dbReference type="AlphaFoldDB" id="A0A1J5QJU9"/>
<evidence type="ECO:0000256" key="1">
    <source>
        <dbReference type="ARBA" id="ARBA00004651"/>
    </source>
</evidence>
<reference evidence="10" key="1">
    <citation type="submission" date="2016-10" db="EMBL/GenBank/DDBJ databases">
        <title>Sequence of Gallionella enrichment culture.</title>
        <authorList>
            <person name="Poehlein A."/>
            <person name="Muehling M."/>
            <person name="Daniel R."/>
        </authorList>
    </citation>
    <scope>NUCLEOTIDE SEQUENCE</scope>
</reference>
<dbReference type="GO" id="GO:0004190">
    <property type="term" value="F:aspartic-type endopeptidase activity"/>
    <property type="evidence" value="ECO:0007669"/>
    <property type="project" value="InterPro"/>
</dbReference>
<dbReference type="PANTHER" id="PTHR30487:SF0">
    <property type="entry name" value="PREPILIN LEADER PEPTIDASE_N-METHYLTRANSFERASE-RELATED"/>
    <property type="match status" value="1"/>
</dbReference>
<dbReference type="InterPro" id="IPR050882">
    <property type="entry name" value="Prepilin_peptidase/N-MTase"/>
</dbReference>
<evidence type="ECO:0000256" key="2">
    <source>
        <dbReference type="ARBA" id="ARBA00005801"/>
    </source>
</evidence>
<evidence type="ECO:0000256" key="4">
    <source>
        <dbReference type="ARBA" id="ARBA00022692"/>
    </source>
</evidence>
<dbReference type="EMBL" id="MLJW01001912">
    <property type="protein sequence ID" value="OIQ76285.1"/>
    <property type="molecule type" value="Genomic_DNA"/>
</dbReference>
<name>A0A1J5QJU9_9ZZZZ</name>
<feature type="transmembrane region" description="Helical" evidence="7">
    <location>
        <begin position="227"/>
        <end position="246"/>
    </location>
</feature>
<evidence type="ECO:0000256" key="7">
    <source>
        <dbReference type="SAM" id="Phobius"/>
    </source>
</evidence>
<evidence type="ECO:0000256" key="5">
    <source>
        <dbReference type="ARBA" id="ARBA00022989"/>
    </source>
</evidence>
<dbReference type="InterPro" id="IPR010627">
    <property type="entry name" value="Prepilin_pept_A24_N"/>
</dbReference>
<feature type="transmembrane region" description="Helical" evidence="7">
    <location>
        <begin position="151"/>
        <end position="172"/>
    </location>
</feature>
<dbReference type="Gene3D" id="1.20.120.1220">
    <property type="match status" value="1"/>
</dbReference>
<feature type="domain" description="Prepilin type IV endopeptidase peptidase" evidence="8">
    <location>
        <begin position="111"/>
        <end position="217"/>
    </location>
</feature>
<dbReference type="GO" id="GO:0006465">
    <property type="term" value="P:signal peptide processing"/>
    <property type="evidence" value="ECO:0007669"/>
    <property type="project" value="TreeGrafter"/>
</dbReference>
<sequence length="247" mass="25586">MPPPDGLGGYVLAALLGLIFGSFSTAASYRLPRGLPLGAARSACGACQHPLTAPDLIPVLSWCLSKGRCRHCGQRVSWRYPAIEIATALLFALCWHQSHGAAISAALLALMGTALIVITVADLECRIIPDAATLCLALCAALWRWQQALPLLDGLLTGVAAMALAMALRWLFARLRGVNALGLGDVKFLGAAGLALGSGQIAPFLILSGLLGVAFGLVWRLAGRGSVFPFGPALAAALGLLLLFPIG</sequence>
<evidence type="ECO:0000259" key="9">
    <source>
        <dbReference type="Pfam" id="PF06750"/>
    </source>
</evidence>
<evidence type="ECO:0000256" key="6">
    <source>
        <dbReference type="ARBA" id="ARBA00023136"/>
    </source>
</evidence>
<keyword evidence="3" id="KW-1003">Cell membrane</keyword>
<comment type="subcellular location">
    <subcellularLocation>
        <location evidence="1">Cell membrane</location>
        <topology evidence="1">Multi-pass membrane protein</topology>
    </subcellularLocation>
</comment>
<feature type="domain" description="Prepilin peptidase A24 N-terminal" evidence="9">
    <location>
        <begin position="15"/>
        <end position="96"/>
    </location>
</feature>
<comment type="caution">
    <text evidence="10">The sequence shown here is derived from an EMBL/GenBank/DDBJ whole genome shotgun (WGS) entry which is preliminary data.</text>
</comment>
<evidence type="ECO:0000256" key="3">
    <source>
        <dbReference type="ARBA" id="ARBA00022475"/>
    </source>
</evidence>